<evidence type="ECO:0000256" key="6">
    <source>
        <dbReference type="ARBA" id="ARBA00023136"/>
    </source>
</evidence>
<evidence type="ECO:0000256" key="4">
    <source>
        <dbReference type="ARBA" id="ARBA00022989"/>
    </source>
</evidence>
<evidence type="ECO:0000256" key="1">
    <source>
        <dbReference type="ARBA" id="ARBA00004651"/>
    </source>
</evidence>
<keyword evidence="2" id="KW-1003">Cell membrane</keyword>
<dbReference type="PANTHER" id="PTHR24247:SF202">
    <property type="entry name" value="5-HYDROXYTRYPTAMINE RECEPTOR 1"/>
    <property type="match status" value="1"/>
</dbReference>
<dbReference type="GO" id="GO:0030425">
    <property type="term" value="C:dendrite"/>
    <property type="evidence" value="ECO:0007669"/>
    <property type="project" value="TreeGrafter"/>
</dbReference>
<dbReference type="GO" id="GO:0045202">
    <property type="term" value="C:synapse"/>
    <property type="evidence" value="ECO:0007669"/>
    <property type="project" value="GOC"/>
</dbReference>
<proteinExistence type="predicted"/>
<reference evidence="12" key="1">
    <citation type="journal article" date="2017" name="bioRxiv">
        <title>Comparative analysis of the genomes of Stylophora pistillata and Acropora digitifera provides evidence for extensive differences between species of corals.</title>
        <authorList>
            <person name="Voolstra C.R."/>
            <person name="Li Y."/>
            <person name="Liew Y.J."/>
            <person name="Baumgarten S."/>
            <person name="Zoccola D."/>
            <person name="Flot J.-F."/>
            <person name="Tambutte S."/>
            <person name="Allemand D."/>
            <person name="Aranda M."/>
        </authorList>
    </citation>
    <scope>NUCLEOTIDE SEQUENCE [LARGE SCALE GENOMIC DNA]</scope>
</reference>
<evidence type="ECO:0000313" key="11">
    <source>
        <dbReference type="EMBL" id="PFX34987.1"/>
    </source>
</evidence>
<dbReference type="PANTHER" id="PTHR24247">
    <property type="entry name" value="5-HYDROXYTRYPTAMINE RECEPTOR"/>
    <property type="match status" value="1"/>
</dbReference>
<dbReference type="Pfam" id="PF00001">
    <property type="entry name" value="7tm_1"/>
    <property type="match status" value="2"/>
</dbReference>
<protein>
    <submittedName>
        <fullName evidence="11">Beta-1 adrenergic receptor</fullName>
    </submittedName>
</protein>
<dbReference type="PROSITE" id="PS50262">
    <property type="entry name" value="G_PROTEIN_RECEP_F1_2"/>
    <property type="match status" value="1"/>
</dbReference>
<dbReference type="Gene3D" id="1.20.1070.10">
    <property type="entry name" value="Rhodopsin 7-helix transmembrane proteins"/>
    <property type="match status" value="1"/>
</dbReference>
<dbReference type="Proteomes" id="UP000225706">
    <property type="component" value="Unassembled WGS sequence"/>
</dbReference>
<evidence type="ECO:0000256" key="9">
    <source>
        <dbReference type="SAM" id="Phobius"/>
    </source>
</evidence>
<feature type="transmembrane region" description="Helical" evidence="9">
    <location>
        <begin position="241"/>
        <end position="264"/>
    </location>
</feature>
<name>A0A2B4T2V9_STYPI</name>
<feature type="domain" description="G-protein coupled receptors family 1 profile" evidence="10">
    <location>
        <begin position="58"/>
        <end position="297"/>
    </location>
</feature>
<dbReference type="CDD" id="cd14967">
    <property type="entry name" value="7tmA_amine_R-like"/>
    <property type="match status" value="1"/>
</dbReference>
<dbReference type="GO" id="GO:0007268">
    <property type="term" value="P:chemical synaptic transmission"/>
    <property type="evidence" value="ECO:0007669"/>
    <property type="project" value="TreeGrafter"/>
</dbReference>
<evidence type="ECO:0000259" key="10">
    <source>
        <dbReference type="PROSITE" id="PS50262"/>
    </source>
</evidence>
<keyword evidence="7 11" id="KW-0675">Receptor</keyword>
<dbReference type="OrthoDB" id="10042731at2759"/>
<evidence type="ECO:0000256" key="8">
    <source>
        <dbReference type="ARBA" id="ARBA00023224"/>
    </source>
</evidence>
<comment type="caution">
    <text evidence="11">The sequence shown here is derived from an EMBL/GenBank/DDBJ whole genome shotgun (WGS) entry which is preliminary data.</text>
</comment>
<feature type="transmembrane region" description="Helical" evidence="9">
    <location>
        <begin position="191"/>
        <end position="211"/>
    </location>
</feature>
<dbReference type="InterPro" id="IPR000276">
    <property type="entry name" value="GPCR_Rhodpsn"/>
</dbReference>
<sequence>MNTTFQTGSLANVSTVTVSELASPTSAWFSNHGKFITTGEFVVSVLFYSCVFLAILVGNVVVISAYEKNWRLQTTTNTFILGLAVSDLLAGFVSIPFWVYVYSCHHFKITLHPVAYEMYITFDVFIGCASIFQLTAISIERCIAIVWPIRHRALREGIFHAMILTAWGCSAIVAGLYPVQLKHWEKGYTAFIFSTCFIGPFIVMSGVYFLIYETARHSRSRIHAGGAAPSIHREIRVAGTVALVTGVFMIAWFPFFVVTVVATYDLERLPEPPGLFRLIASVKALHYTNSALNPILYGYRNPEMRNTMRSVARQCYPLGSREQRYPSRLQTMLDPRRTREFLPGTSLAVRWPDERRSTPFFGNKTTTTVVSFSNRDEYAESRPTSLHQ</sequence>
<gene>
    <name evidence="11" type="primary">adrb1</name>
    <name evidence="11" type="ORF">AWC38_SpisGene237</name>
</gene>
<feature type="transmembrane region" description="Helical" evidence="9">
    <location>
        <begin position="119"/>
        <end position="137"/>
    </location>
</feature>
<keyword evidence="8" id="KW-0807">Transducer</keyword>
<dbReference type="EMBL" id="LSMT01000001">
    <property type="protein sequence ID" value="PFX34987.1"/>
    <property type="molecule type" value="Genomic_DNA"/>
</dbReference>
<evidence type="ECO:0000313" key="12">
    <source>
        <dbReference type="Proteomes" id="UP000225706"/>
    </source>
</evidence>
<organism evidence="11 12">
    <name type="scientific">Stylophora pistillata</name>
    <name type="common">Smooth cauliflower coral</name>
    <dbReference type="NCBI Taxonomy" id="50429"/>
    <lineage>
        <taxon>Eukaryota</taxon>
        <taxon>Metazoa</taxon>
        <taxon>Cnidaria</taxon>
        <taxon>Anthozoa</taxon>
        <taxon>Hexacorallia</taxon>
        <taxon>Scleractinia</taxon>
        <taxon>Astrocoeniina</taxon>
        <taxon>Pocilloporidae</taxon>
        <taxon>Stylophora</taxon>
    </lineage>
</organism>
<dbReference type="GO" id="GO:0007187">
    <property type="term" value="P:G protein-coupled receptor signaling pathway, coupled to cyclic nucleotide second messenger"/>
    <property type="evidence" value="ECO:0007669"/>
    <property type="project" value="TreeGrafter"/>
</dbReference>
<keyword evidence="5" id="KW-0297">G-protein coupled receptor</keyword>
<evidence type="ECO:0000256" key="3">
    <source>
        <dbReference type="ARBA" id="ARBA00022692"/>
    </source>
</evidence>
<comment type="subcellular location">
    <subcellularLocation>
        <location evidence="1">Cell membrane</location>
        <topology evidence="1">Multi-pass membrane protein</topology>
    </subcellularLocation>
</comment>
<evidence type="ECO:0000256" key="2">
    <source>
        <dbReference type="ARBA" id="ARBA00022475"/>
    </source>
</evidence>
<dbReference type="STRING" id="50429.A0A2B4T2V9"/>
<feature type="transmembrane region" description="Helical" evidence="9">
    <location>
        <begin position="45"/>
        <end position="66"/>
    </location>
</feature>
<keyword evidence="12" id="KW-1185">Reference proteome</keyword>
<dbReference type="SUPFAM" id="SSF81321">
    <property type="entry name" value="Family A G protein-coupled receptor-like"/>
    <property type="match status" value="1"/>
</dbReference>
<keyword evidence="6 9" id="KW-0472">Membrane</keyword>
<feature type="transmembrane region" description="Helical" evidence="9">
    <location>
        <begin position="78"/>
        <end position="99"/>
    </location>
</feature>
<dbReference type="InterPro" id="IPR017452">
    <property type="entry name" value="GPCR_Rhodpsn_7TM"/>
</dbReference>
<dbReference type="GO" id="GO:0030594">
    <property type="term" value="F:neurotransmitter receptor activity"/>
    <property type="evidence" value="ECO:0007669"/>
    <property type="project" value="TreeGrafter"/>
</dbReference>
<keyword evidence="4 9" id="KW-1133">Transmembrane helix</keyword>
<dbReference type="GO" id="GO:0004993">
    <property type="term" value="F:G protein-coupled serotonin receptor activity"/>
    <property type="evidence" value="ECO:0007669"/>
    <property type="project" value="TreeGrafter"/>
</dbReference>
<dbReference type="AlphaFoldDB" id="A0A2B4T2V9"/>
<dbReference type="PRINTS" id="PR00237">
    <property type="entry name" value="GPCRRHODOPSN"/>
</dbReference>
<accession>A0A2B4T2V9</accession>
<feature type="transmembrane region" description="Helical" evidence="9">
    <location>
        <begin position="158"/>
        <end position="179"/>
    </location>
</feature>
<dbReference type="GO" id="GO:0005886">
    <property type="term" value="C:plasma membrane"/>
    <property type="evidence" value="ECO:0007669"/>
    <property type="project" value="UniProtKB-SubCell"/>
</dbReference>
<evidence type="ECO:0000256" key="5">
    <source>
        <dbReference type="ARBA" id="ARBA00023040"/>
    </source>
</evidence>
<evidence type="ECO:0000256" key="7">
    <source>
        <dbReference type="ARBA" id="ARBA00023170"/>
    </source>
</evidence>
<keyword evidence="3 9" id="KW-0812">Transmembrane</keyword>